<dbReference type="CDD" id="cd00130">
    <property type="entry name" value="PAS"/>
    <property type="match status" value="1"/>
</dbReference>
<dbReference type="PANTHER" id="PTHR46663:SF3">
    <property type="entry name" value="SLL0267 PROTEIN"/>
    <property type="match status" value="1"/>
</dbReference>
<keyword evidence="1" id="KW-1133">Transmembrane helix</keyword>
<dbReference type="AlphaFoldDB" id="A0A942Z4K1"/>
<dbReference type="SMART" id="SM00091">
    <property type="entry name" value="PAS"/>
    <property type="match status" value="1"/>
</dbReference>
<dbReference type="NCBIfam" id="TIGR00254">
    <property type="entry name" value="GGDEF"/>
    <property type="match status" value="1"/>
</dbReference>
<dbReference type="InterPro" id="IPR035965">
    <property type="entry name" value="PAS-like_dom_sf"/>
</dbReference>
<evidence type="ECO:0000259" key="3">
    <source>
        <dbReference type="PROSITE" id="PS50887"/>
    </source>
</evidence>
<accession>A0A942Z4K1</accession>
<dbReference type="Pfam" id="PF00990">
    <property type="entry name" value="GGDEF"/>
    <property type="match status" value="1"/>
</dbReference>
<dbReference type="InterPro" id="IPR052163">
    <property type="entry name" value="DGC-Regulatory_Protein"/>
</dbReference>
<dbReference type="CDD" id="cd01949">
    <property type="entry name" value="GGDEF"/>
    <property type="match status" value="1"/>
</dbReference>
<dbReference type="SMART" id="SM00267">
    <property type="entry name" value="GGDEF"/>
    <property type="match status" value="1"/>
</dbReference>
<keyword evidence="5" id="KW-1185">Reference proteome</keyword>
<organism evidence="4 5">
    <name type="scientific">Lederbergia citrea</name>
    <dbReference type="NCBI Taxonomy" id="2833581"/>
    <lineage>
        <taxon>Bacteria</taxon>
        <taxon>Bacillati</taxon>
        <taxon>Bacillota</taxon>
        <taxon>Bacilli</taxon>
        <taxon>Bacillales</taxon>
        <taxon>Bacillaceae</taxon>
        <taxon>Lederbergia</taxon>
    </lineage>
</organism>
<dbReference type="Proteomes" id="UP000676456">
    <property type="component" value="Unassembled WGS sequence"/>
</dbReference>
<evidence type="ECO:0000256" key="1">
    <source>
        <dbReference type="SAM" id="Phobius"/>
    </source>
</evidence>
<comment type="caution">
    <text evidence="4">The sequence shown here is derived from an EMBL/GenBank/DDBJ whole genome shotgun (WGS) entry which is preliminary data.</text>
</comment>
<reference evidence="4 5" key="1">
    <citation type="submission" date="2021-05" db="EMBL/GenBank/DDBJ databases">
        <title>Novel Bacillus species.</title>
        <authorList>
            <person name="Liu G."/>
        </authorList>
    </citation>
    <scope>NUCLEOTIDE SEQUENCE [LARGE SCALE GENOMIC DNA]</scope>
    <source>
        <strain evidence="4 5">FJAT-49682</strain>
    </source>
</reference>
<dbReference type="FunFam" id="3.30.70.270:FF:000001">
    <property type="entry name" value="Diguanylate cyclase domain protein"/>
    <property type="match status" value="1"/>
</dbReference>
<keyword evidence="1" id="KW-0812">Transmembrane</keyword>
<dbReference type="SUPFAM" id="SSF55785">
    <property type="entry name" value="PYP-like sensor domain (PAS domain)"/>
    <property type="match status" value="1"/>
</dbReference>
<dbReference type="InterPro" id="IPR000160">
    <property type="entry name" value="GGDEF_dom"/>
</dbReference>
<dbReference type="EMBL" id="JAGYPN010000004">
    <property type="protein sequence ID" value="MBS4224728.1"/>
    <property type="molecule type" value="Genomic_DNA"/>
</dbReference>
<proteinExistence type="predicted"/>
<dbReference type="SUPFAM" id="SSF55073">
    <property type="entry name" value="Nucleotide cyclase"/>
    <property type="match status" value="1"/>
</dbReference>
<sequence length="349" mass="39572">MNVFISRNRLVLALIALISILDILHRKVLLYVGITSSGIWDLASDIGWSIAVIILVFWYFQIGKKIIHQANENEKHYRRLVELLPEAIIVHRDGQIIYTNQAGASLLGASSPTELLNHYRKDLIHSELGENLGLNNQVKVKRLDGTTFDMEVTATNIEYNGEPAIELIARDITNRKRQEDIVEKLVYQDTLTGLPNRRFFMDKMNQLVIQSRKNNNRFAVMFLDLDGFKQINDSLGHDAGDTLLKQVGNHLKGCVRENDIVARLAGDEFTILLPGATEKDCKLVAQRIIDRLNTPIFITGKKIRITTSIGIALYPQNGHDAEMLIKQADMAMYQAKEQGKNCYRFLKVS</sequence>
<protein>
    <submittedName>
        <fullName evidence="4">GGDEF domain-containing protein</fullName>
    </submittedName>
</protein>
<evidence type="ECO:0000259" key="2">
    <source>
        <dbReference type="PROSITE" id="PS50112"/>
    </source>
</evidence>
<dbReference type="PROSITE" id="PS50887">
    <property type="entry name" value="GGDEF"/>
    <property type="match status" value="1"/>
</dbReference>
<feature type="transmembrane region" description="Helical" evidence="1">
    <location>
        <begin position="42"/>
        <end position="60"/>
    </location>
</feature>
<feature type="domain" description="PAS" evidence="2">
    <location>
        <begin position="73"/>
        <end position="127"/>
    </location>
</feature>
<dbReference type="InterPro" id="IPR029787">
    <property type="entry name" value="Nucleotide_cyclase"/>
</dbReference>
<dbReference type="RefSeq" id="WP_213099763.1">
    <property type="nucleotide sequence ID" value="NZ_JAGYPH010000004.1"/>
</dbReference>
<dbReference type="InterPro" id="IPR000014">
    <property type="entry name" value="PAS"/>
</dbReference>
<gene>
    <name evidence="4" type="ORF">KHA91_18610</name>
</gene>
<evidence type="ECO:0000313" key="5">
    <source>
        <dbReference type="Proteomes" id="UP000676456"/>
    </source>
</evidence>
<keyword evidence="1" id="KW-0472">Membrane</keyword>
<feature type="domain" description="GGDEF" evidence="3">
    <location>
        <begin position="216"/>
        <end position="348"/>
    </location>
</feature>
<dbReference type="PROSITE" id="PS50112">
    <property type="entry name" value="PAS"/>
    <property type="match status" value="1"/>
</dbReference>
<dbReference type="PANTHER" id="PTHR46663">
    <property type="entry name" value="DIGUANYLATE CYCLASE DGCT-RELATED"/>
    <property type="match status" value="1"/>
</dbReference>
<name>A0A942Z4K1_9BACI</name>
<dbReference type="Pfam" id="PF13188">
    <property type="entry name" value="PAS_8"/>
    <property type="match status" value="1"/>
</dbReference>
<dbReference type="InterPro" id="IPR043128">
    <property type="entry name" value="Rev_trsase/Diguanyl_cyclase"/>
</dbReference>
<evidence type="ECO:0000313" key="4">
    <source>
        <dbReference type="EMBL" id="MBS4224728.1"/>
    </source>
</evidence>
<dbReference type="NCBIfam" id="TIGR00229">
    <property type="entry name" value="sensory_box"/>
    <property type="match status" value="2"/>
</dbReference>
<dbReference type="Gene3D" id="3.30.70.270">
    <property type="match status" value="1"/>
</dbReference>
<dbReference type="Gene3D" id="3.30.450.20">
    <property type="entry name" value="PAS domain"/>
    <property type="match status" value="1"/>
</dbReference>